<name>A0A0J8TM27_COCIT</name>
<dbReference type="OrthoDB" id="8061355at2759"/>
<reference evidence="6" key="1">
    <citation type="journal article" date="2010" name="Genome Res.">
        <title>Population genomic sequencing of Coccidioides fungi reveals recent hybridization and transposon control.</title>
        <authorList>
            <person name="Neafsey D.E."/>
            <person name="Barker B.M."/>
            <person name="Sharpton T.J."/>
            <person name="Stajich J.E."/>
            <person name="Park D.J."/>
            <person name="Whiston E."/>
            <person name="Hung C.-Y."/>
            <person name="McMahan C."/>
            <person name="White J."/>
            <person name="Sykes S."/>
            <person name="Heiman D."/>
            <person name="Young S."/>
            <person name="Zeng Q."/>
            <person name="Abouelleil A."/>
            <person name="Aftuck L."/>
            <person name="Bessette D."/>
            <person name="Brown A."/>
            <person name="FitzGerald M."/>
            <person name="Lui A."/>
            <person name="Macdonald J.P."/>
            <person name="Priest M."/>
            <person name="Orbach M.J."/>
            <person name="Galgiani J.N."/>
            <person name="Kirkland T.N."/>
            <person name="Cole G.T."/>
            <person name="Birren B.W."/>
            <person name="Henn M.R."/>
            <person name="Taylor J.W."/>
            <person name="Rounsley S.D."/>
        </authorList>
    </citation>
    <scope>NUCLEOTIDE SEQUENCE [LARGE SCALE GENOMIC DNA]</scope>
    <source>
        <strain evidence="6">RMSCC 3703</strain>
    </source>
</reference>
<dbReference type="PANTHER" id="PTHR19229">
    <property type="entry name" value="ATP-BINDING CASSETTE TRANSPORTER SUBFAMILY A ABCA"/>
    <property type="match status" value="1"/>
</dbReference>
<keyword evidence="3" id="KW-0812">Transmembrane</keyword>
<dbReference type="InterPro" id="IPR027417">
    <property type="entry name" value="P-loop_NTPase"/>
</dbReference>
<dbReference type="GO" id="GO:0016887">
    <property type="term" value="F:ATP hydrolysis activity"/>
    <property type="evidence" value="ECO:0007669"/>
    <property type="project" value="InterPro"/>
</dbReference>
<dbReference type="GO" id="GO:0140359">
    <property type="term" value="F:ABC-type transporter activity"/>
    <property type="evidence" value="ECO:0007669"/>
    <property type="project" value="InterPro"/>
</dbReference>
<evidence type="ECO:0000259" key="4">
    <source>
        <dbReference type="Pfam" id="PF00005"/>
    </source>
</evidence>
<dbReference type="EMBL" id="DS268119">
    <property type="protein sequence ID" value="KMU74727.1"/>
    <property type="molecule type" value="Genomic_DNA"/>
</dbReference>
<keyword evidence="3" id="KW-0472">Membrane</keyword>
<feature type="transmembrane region" description="Helical" evidence="3">
    <location>
        <begin position="240"/>
        <end position="261"/>
    </location>
</feature>
<dbReference type="Gene3D" id="3.40.50.300">
    <property type="entry name" value="P-loop containing nucleotide triphosphate hydrolases"/>
    <property type="match status" value="1"/>
</dbReference>
<evidence type="ECO:0000256" key="3">
    <source>
        <dbReference type="SAM" id="Phobius"/>
    </source>
</evidence>
<evidence type="ECO:0000313" key="5">
    <source>
        <dbReference type="EMBL" id="KMU74727.1"/>
    </source>
</evidence>
<sequence>MVLLGANGSGKSTTLDAISGLSKISAGQVAVNYTETGGGFGLCPQRNVLWDRLTVLEHVRIFNSLKAANKVDTKERLLELITASDLLADHIAILSKGSLKVTGSSVELKDRLGSGYRVHVYHGPGPEKSFVSTFRSVPSEQQNDHIVYSLPDSSDAAIFVMELERLEISDYSVSGPTIEDVFLKVAEEVQLRPILPKDEKFSDVKESQQTLDLLTGKRIGMARQTWVLFCKRATILRRNWLPYLAAFFIPIIAAGLVTLFLKNFKRPGCSGPGTTLEFDIESLLSQVDLQNSTIISTIISET</sequence>
<dbReference type="Pfam" id="PF00005">
    <property type="entry name" value="ABC_tran"/>
    <property type="match status" value="1"/>
</dbReference>
<evidence type="ECO:0000256" key="2">
    <source>
        <dbReference type="ARBA" id="ARBA00022737"/>
    </source>
</evidence>
<protein>
    <submittedName>
        <fullName evidence="5">Nod factor export ATP-binding protein I</fullName>
    </submittedName>
</protein>
<keyword evidence="1" id="KW-0813">Transport</keyword>
<dbReference type="GO" id="GO:0016020">
    <property type="term" value="C:membrane"/>
    <property type="evidence" value="ECO:0007669"/>
    <property type="project" value="InterPro"/>
</dbReference>
<dbReference type="InterPro" id="IPR026082">
    <property type="entry name" value="ABCA"/>
</dbReference>
<keyword evidence="3" id="KW-1133">Transmembrane helix</keyword>
<dbReference type="AlphaFoldDB" id="A0A0J8TM27"/>
<keyword evidence="5" id="KW-0067">ATP-binding</keyword>
<dbReference type="PANTHER" id="PTHR19229:SF36">
    <property type="entry name" value="ATP-BINDING CASSETTE SUB-FAMILY A MEMBER 2"/>
    <property type="match status" value="1"/>
</dbReference>
<dbReference type="Proteomes" id="UP000054559">
    <property type="component" value="Unassembled WGS sequence"/>
</dbReference>
<dbReference type="GO" id="GO:0005319">
    <property type="term" value="F:lipid transporter activity"/>
    <property type="evidence" value="ECO:0007669"/>
    <property type="project" value="TreeGrafter"/>
</dbReference>
<feature type="domain" description="ABC transporter" evidence="4">
    <location>
        <begin position="2"/>
        <end position="98"/>
    </location>
</feature>
<dbReference type="SUPFAM" id="SSF52540">
    <property type="entry name" value="P-loop containing nucleoside triphosphate hydrolases"/>
    <property type="match status" value="1"/>
</dbReference>
<evidence type="ECO:0000313" key="6">
    <source>
        <dbReference type="Proteomes" id="UP000054559"/>
    </source>
</evidence>
<evidence type="ECO:0000256" key="1">
    <source>
        <dbReference type="ARBA" id="ARBA00022448"/>
    </source>
</evidence>
<dbReference type="InterPro" id="IPR003439">
    <property type="entry name" value="ABC_transporter-like_ATP-bd"/>
</dbReference>
<dbReference type="GO" id="GO:0005524">
    <property type="term" value="F:ATP binding"/>
    <property type="evidence" value="ECO:0007669"/>
    <property type="project" value="UniProtKB-KW"/>
</dbReference>
<dbReference type="STRING" id="454286.A0A0J8TM27"/>
<organism evidence="5 6">
    <name type="scientific">Coccidioides immitis RMSCC 3703</name>
    <dbReference type="NCBI Taxonomy" id="454286"/>
    <lineage>
        <taxon>Eukaryota</taxon>
        <taxon>Fungi</taxon>
        <taxon>Dikarya</taxon>
        <taxon>Ascomycota</taxon>
        <taxon>Pezizomycotina</taxon>
        <taxon>Eurotiomycetes</taxon>
        <taxon>Eurotiomycetidae</taxon>
        <taxon>Onygenales</taxon>
        <taxon>Onygenaceae</taxon>
        <taxon>Coccidioides</taxon>
    </lineage>
</organism>
<accession>A0A0J8TM27</accession>
<keyword evidence="5" id="KW-0547">Nucleotide-binding</keyword>
<proteinExistence type="predicted"/>
<keyword evidence="2" id="KW-0677">Repeat</keyword>
<gene>
    <name evidence="5" type="ORF">CISG_00657</name>
</gene>